<dbReference type="PROSITE" id="PS51318">
    <property type="entry name" value="TAT"/>
    <property type="match status" value="1"/>
</dbReference>
<dbReference type="EMBL" id="CP114014">
    <property type="protein sequence ID" value="XAY03291.1"/>
    <property type="molecule type" value="Genomic_DNA"/>
</dbReference>
<gene>
    <name evidence="2" type="ORF">DSM112329_00103</name>
</gene>
<name>A0AAU7ANZ8_9ACTN</name>
<keyword evidence="1" id="KW-0732">Signal</keyword>
<evidence type="ECO:0000313" key="2">
    <source>
        <dbReference type="EMBL" id="XAY03291.1"/>
    </source>
</evidence>
<reference evidence="2" key="1">
    <citation type="submission" date="2022-12" db="EMBL/GenBank/DDBJ databases">
        <title>Paraconexibacter alkalitolerans sp. nov. and Baekduia alba sp. nov., isolated from soil and emended description of the genera Paraconexibacter (Chun et al., 2020) and Baekduia (An et al., 2020).</title>
        <authorList>
            <person name="Vieira S."/>
            <person name="Huber K.J."/>
            <person name="Geppert A."/>
            <person name="Wolf J."/>
            <person name="Neumann-Schaal M."/>
            <person name="Muesken M."/>
            <person name="Overmann J."/>
        </authorList>
    </citation>
    <scope>NUCLEOTIDE SEQUENCE</scope>
    <source>
        <strain evidence="2">AEG42_29</strain>
    </source>
</reference>
<feature type="chain" id="PRO_5043447874" description="Ferritin-like domain-containing protein" evidence="1">
    <location>
        <begin position="31"/>
        <end position="194"/>
    </location>
</feature>
<dbReference type="KEGG" id="parq:DSM112329_00103"/>
<protein>
    <recommendedName>
        <fullName evidence="3">Ferritin-like domain-containing protein</fullName>
    </recommendedName>
</protein>
<evidence type="ECO:0000256" key="1">
    <source>
        <dbReference type="SAM" id="SignalP"/>
    </source>
</evidence>
<sequence length="194" mass="20625">MNDVIGRRTLLRTAGAAGLAALTAPAVARAQTAPRGEPATPGDRAILKYMFDAEYIQVALYTHALTLELDPQVAAFARAALARHRVHVRTLRAVNIDADVVVNRSTVFEFGEQDQQGFLLNAKRIENAAAAGAGTAVTLIEDQQRLEPLLVILTDELAHAGSVARLLGEPAAEAGPFDDPQPLAAMRLILTSAN</sequence>
<dbReference type="AlphaFoldDB" id="A0AAU7ANZ8"/>
<feature type="signal peptide" evidence="1">
    <location>
        <begin position="1"/>
        <end position="30"/>
    </location>
</feature>
<dbReference type="RefSeq" id="WP_354699845.1">
    <property type="nucleotide sequence ID" value="NZ_CP114014.1"/>
</dbReference>
<evidence type="ECO:0008006" key="3">
    <source>
        <dbReference type="Google" id="ProtNLM"/>
    </source>
</evidence>
<proteinExistence type="predicted"/>
<dbReference type="InterPro" id="IPR006311">
    <property type="entry name" value="TAT_signal"/>
</dbReference>
<organism evidence="2">
    <name type="scientific">Paraconexibacter sp. AEG42_29</name>
    <dbReference type="NCBI Taxonomy" id="2997339"/>
    <lineage>
        <taxon>Bacteria</taxon>
        <taxon>Bacillati</taxon>
        <taxon>Actinomycetota</taxon>
        <taxon>Thermoleophilia</taxon>
        <taxon>Solirubrobacterales</taxon>
        <taxon>Paraconexibacteraceae</taxon>
        <taxon>Paraconexibacter</taxon>
    </lineage>
</organism>
<dbReference type="SUPFAM" id="SSF47240">
    <property type="entry name" value="Ferritin-like"/>
    <property type="match status" value="1"/>
</dbReference>
<dbReference type="Pfam" id="PF13668">
    <property type="entry name" value="Ferritin_2"/>
    <property type="match status" value="1"/>
</dbReference>
<accession>A0AAU7ANZ8</accession>
<dbReference type="InterPro" id="IPR009078">
    <property type="entry name" value="Ferritin-like_SF"/>
</dbReference>